<keyword evidence="7 16" id="KW-0663">Pyridoxal phosphate</keyword>
<comment type="caution">
    <text evidence="18">The sequence shown here is derived from an EMBL/GenBank/DDBJ whole genome shotgun (WGS) entry which is preliminary data.</text>
</comment>
<name>A0A9N8WD28_9GLOM</name>
<organism evidence="18 19">
    <name type="scientific">Ambispora leptoticha</name>
    <dbReference type="NCBI Taxonomy" id="144679"/>
    <lineage>
        <taxon>Eukaryota</taxon>
        <taxon>Fungi</taxon>
        <taxon>Fungi incertae sedis</taxon>
        <taxon>Mucoromycota</taxon>
        <taxon>Glomeromycotina</taxon>
        <taxon>Glomeromycetes</taxon>
        <taxon>Archaeosporales</taxon>
        <taxon>Ambisporaceae</taxon>
        <taxon>Ambispora</taxon>
    </lineage>
</organism>
<dbReference type="GO" id="GO:0008117">
    <property type="term" value="F:sphinganine-1-phosphate aldolase activity"/>
    <property type="evidence" value="ECO:0007669"/>
    <property type="project" value="UniProtKB-EC"/>
</dbReference>
<proteinExistence type="inferred from homology"/>
<evidence type="ECO:0000256" key="8">
    <source>
        <dbReference type="ARBA" id="ARBA00022919"/>
    </source>
</evidence>
<evidence type="ECO:0000256" key="3">
    <source>
        <dbReference type="ARBA" id="ARBA00004760"/>
    </source>
</evidence>
<dbReference type="GO" id="GO:0005789">
    <property type="term" value="C:endoplasmic reticulum membrane"/>
    <property type="evidence" value="ECO:0007669"/>
    <property type="project" value="UniProtKB-SubCell"/>
</dbReference>
<dbReference type="OrthoDB" id="10254570at2759"/>
<dbReference type="GO" id="GO:0019752">
    <property type="term" value="P:carboxylic acid metabolic process"/>
    <property type="evidence" value="ECO:0007669"/>
    <property type="project" value="InterPro"/>
</dbReference>
<dbReference type="AlphaFoldDB" id="A0A9N8WD28"/>
<dbReference type="Gene3D" id="3.40.640.10">
    <property type="entry name" value="Type I PLP-dependent aspartate aminotransferase-like (Major domain)"/>
    <property type="match status" value="1"/>
</dbReference>
<dbReference type="InterPro" id="IPR015424">
    <property type="entry name" value="PyrdxlP-dep_Trfase"/>
</dbReference>
<dbReference type="EMBL" id="CAJVPS010000424">
    <property type="protein sequence ID" value="CAG8485660.1"/>
    <property type="molecule type" value="Genomic_DNA"/>
</dbReference>
<dbReference type="FunFam" id="3.40.640.10:FF:000020">
    <property type="entry name" value="sphingosine-1-phosphate lyase 1"/>
    <property type="match status" value="1"/>
</dbReference>
<comment type="cofactor">
    <cofactor evidence="1 16 17">
        <name>pyridoxal 5'-phosphate</name>
        <dbReference type="ChEBI" id="CHEBI:597326"/>
    </cofactor>
</comment>
<evidence type="ECO:0000256" key="10">
    <source>
        <dbReference type="ARBA" id="ARBA00023098"/>
    </source>
</evidence>
<keyword evidence="5" id="KW-0812">Transmembrane</keyword>
<evidence type="ECO:0000256" key="15">
    <source>
        <dbReference type="ARBA" id="ARBA00042568"/>
    </source>
</evidence>
<keyword evidence="6" id="KW-0256">Endoplasmic reticulum</keyword>
<evidence type="ECO:0000313" key="18">
    <source>
        <dbReference type="EMBL" id="CAG8485660.1"/>
    </source>
</evidence>
<evidence type="ECO:0000256" key="4">
    <source>
        <dbReference type="ARBA" id="ARBA00004991"/>
    </source>
</evidence>
<dbReference type="Gene3D" id="6.10.140.2150">
    <property type="match status" value="1"/>
</dbReference>
<reference evidence="18" key="1">
    <citation type="submission" date="2021-06" db="EMBL/GenBank/DDBJ databases">
        <authorList>
            <person name="Kallberg Y."/>
            <person name="Tangrot J."/>
            <person name="Rosling A."/>
        </authorList>
    </citation>
    <scope>NUCLEOTIDE SEQUENCE</scope>
    <source>
        <strain evidence="18">FL130A</strain>
    </source>
</reference>
<dbReference type="Gene3D" id="3.90.1150.10">
    <property type="entry name" value="Aspartate Aminotransferase, domain 1"/>
    <property type="match status" value="1"/>
</dbReference>
<evidence type="ECO:0000256" key="5">
    <source>
        <dbReference type="ARBA" id="ARBA00022692"/>
    </source>
</evidence>
<dbReference type="PANTHER" id="PTHR42735">
    <property type="match status" value="1"/>
</dbReference>
<dbReference type="InterPro" id="IPR015422">
    <property type="entry name" value="PyrdxlP-dep_Trfase_small"/>
</dbReference>
<evidence type="ECO:0000256" key="14">
    <source>
        <dbReference type="ARBA" id="ARBA00038965"/>
    </source>
</evidence>
<evidence type="ECO:0000256" key="17">
    <source>
        <dbReference type="RuleBase" id="RU000382"/>
    </source>
</evidence>
<comment type="pathway">
    <text evidence="4">Sphingolipid metabolism.</text>
</comment>
<comment type="subcellular location">
    <subcellularLocation>
        <location evidence="2">Endoplasmic reticulum membrane</location>
        <topology evidence="2">Single-pass membrane protein</topology>
    </subcellularLocation>
</comment>
<dbReference type="SUPFAM" id="SSF53383">
    <property type="entry name" value="PLP-dependent transferases"/>
    <property type="match status" value="1"/>
</dbReference>
<keyword evidence="19" id="KW-1185">Reference proteome</keyword>
<accession>A0A9N8WD28</accession>
<keyword evidence="9" id="KW-1133">Transmembrane helix</keyword>
<evidence type="ECO:0000256" key="13">
    <source>
        <dbReference type="ARBA" id="ARBA00038302"/>
    </source>
</evidence>
<dbReference type="EC" id="4.1.2.27" evidence="14"/>
<evidence type="ECO:0000256" key="11">
    <source>
        <dbReference type="ARBA" id="ARBA00023136"/>
    </source>
</evidence>
<evidence type="ECO:0000256" key="1">
    <source>
        <dbReference type="ARBA" id="ARBA00001933"/>
    </source>
</evidence>
<feature type="modified residue" description="N6-(pyridoxal phosphate)lysine" evidence="16">
    <location>
        <position position="347"/>
    </location>
</feature>
<evidence type="ECO:0000256" key="2">
    <source>
        <dbReference type="ARBA" id="ARBA00004389"/>
    </source>
</evidence>
<keyword evidence="11" id="KW-0472">Membrane</keyword>
<keyword evidence="8" id="KW-0746">Sphingolipid metabolism</keyword>
<protein>
    <recommendedName>
        <fullName evidence="14">sphinganine-1-phosphate aldolase</fullName>
        <ecNumber evidence="14">4.1.2.27</ecNumber>
    </recommendedName>
    <alternativeName>
        <fullName evidence="15">Sphingosine-1-phosphate aldolase</fullName>
    </alternativeName>
</protein>
<sequence length="536" mass="58907">MSIIRKNVLIQTSLNLLNSPRLILIKNIIFVVVIYRVLTSQFNKLRVYGIRRTAIEAYKFVFAVALRVILAGTPGVKGKIRTEVDKAIKEIEEKVAPKKPGDARYLELPEEGLDEVRLKEELRRYRSMGDIKWEEGRVSGAIYHGGQDLSRILSEAYTMFSTSNPLHPNIFPGVRKMDAEVVAMVLNLYNAPEGACGTTTSGGTESILMACKAYRDLAKDVKKVTNPEMIVPETIHAAFDKAASYFNISIIHIPVDPITGKVDVKAVARAVNYNTIMIAGSAPNFPHGIIDDIPALAKIAKKHKIGLHVDCCLGSFMVPFLEKAGFPTEPFDFRIDGVTSISCDTHKYGFAPKGSSVIMYRSKDYRKYQYFFAPDWTGGIYASPSIAGSRPGALIAGCWAALTSIGKSGYIDATKKIVGCAKKIEAGIREIDDLFVYGKPLVSVVAFGSKTLNVYNLADKMTQKKWELNSLQNPPAIHIACTMLTVPNVDQFLKDLRNAVRELKEQPFQKNSGTAALYGMAATVPDKTIVNDVAAG</sequence>
<dbReference type="PANTHER" id="PTHR42735:SF6">
    <property type="entry name" value="SPHINGOSINE-1-PHOSPHATE LYASE 1"/>
    <property type="match status" value="1"/>
</dbReference>
<keyword evidence="12 17" id="KW-0456">Lyase</keyword>
<dbReference type="Pfam" id="PF00282">
    <property type="entry name" value="Pyridoxal_deC"/>
    <property type="match status" value="1"/>
</dbReference>
<evidence type="ECO:0000313" key="19">
    <source>
        <dbReference type="Proteomes" id="UP000789508"/>
    </source>
</evidence>
<dbReference type="InterPro" id="IPR015421">
    <property type="entry name" value="PyrdxlP-dep_Trfase_major"/>
</dbReference>
<dbReference type="GO" id="GO:0030149">
    <property type="term" value="P:sphingolipid catabolic process"/>
    <property type="evidence" value="ECO:0007669"/>
    <property type="project" value="TreeGrafter"/>
</dbReference>
<evidence type="ECO:0000256" key="7">
    <source>
        <dbReference type="ARBA" id="ARBA00022898"/>
    </source>
</evidence>
<feature type="non-terminal residue" evidence="18">
    <location>
        <position position="536"/>
    </location>
</feature>
<evidence type="ECO:0000256" key="12">
    <source>
        <dbReference type="ARBA" id="ARBA00023239"/>
    </source>
</evidence>
<dbReference type="InterPro" id="IPR002129">
    <property type="entry name" value="PyrdxlP-dep_de-COase"/>
</dbReference>
<dbReference type="InterPro" id="IPR050477">
    <property type="entry name" value="GrpII_AminoAcid_Decarb"/>
</dbReference>
<comment type="similarity">
    <text evidence="13">Belongs to the group II decarboxylase family. Sphingosine-1-phosphate lyase subfamily.</text>
</comment>
<gene>
    <name evidence="18" type="ORF">ALEPTO_LOCUS2720</name>
</gene>
<evidence type="ECO:0000256" key="9">
    <source>
        <dbReference type="ARBA" id="ARBA00022989"/>
    </source>
</evidence>
<keyword evidence="10" id="KW-0443">Lipid metabolism</keyword>
<evidence type="ECO:0000256" key="6">
    <source>
        <dbReference type="ARBA" id="ARBA00022824"/>
    </source>
</evidence>
<dbReference type="GO" id="GO:0030170">
    <property type="term" value="F:pyridoxal phosphate binding"/>
    <property type="evidence" value="ECO:0007669"/>
    <property type="project" value="InterPro"/>
</dbReference>
<dbReference type="Proteomes" id="UP000789508">
    <property type="component" value="Unassembled WGS sequence"/>
</dbReference>
<comment type="pathway">
    <text evidence="3">Lipid metabolism; sphingolipid metabolism.</text>
</comment>
<evidence type="ECO:0000256" key="16">
    <source>
        <dbReference type="PIRSR" id="PIRSR602129-50"/>
    </source>
</evidence>